<dbReference type="PIRSF" id="PIRSF500824">
    <property type="entry name" value="TrpB_prok"/>
    <property type="match status" value="1"/>
</dbReference>
<comment type="function">
    <text evidence="2">The beta subunit is responsible for the synthesis of L-tryptophan from indole and L-serine.</text>
</comment>
<dbReference type="GO" id="GO:0052684">
    <property type="term" value="F:L-serine hydro-lyase (adding indole, L-tryptophan-forming) activity"/>
    <property type="evidence" value="ECO:0007669"/>
    <property type="project" value="TreeGrafter"/>
</dbReference>
<evidence type="ECO:0000256" key="11">
    <source>
        <dbReference type="ARBA" id="ARBA00023239"/>
    </source>
</evidence>
<dbReference type="EC" id="4.2.1.20" evidence="6"/>
<dbReference type="GO" id="GO:0004834">
    <property type="term" value="F:tryptophan synthase activity"/>
    <property type="evidence" value="ECO:0007669"/>
    <property type="project" value="UniProtKB-EC"/>
</dbReference>
<keyword evidence="11" id="KW-0456">Lyase</keyword>
<dbReference type="NCBIfam" id="NF009057">
    <property type="entry name" value="PRK12391.1"/>
    <property type="match status" value="1"/>
</dbReference>
<comment type="similarity">
    <text evidence="4">Belongs to the TrpB family.</text>
</comment>
<dbReference type="PANTHER" id="PTHR48077:SF6">
    <property type="entry name" value="TRYPTOPHAN SYNTHASE"/>
    <property type="match status" value="1"/>
</dbReference>
<comment type="cofactor">
    <cofactor evidence="1">
        <name>pyridoxal 5'-phosphate</name>
        <dbReference type="ChEBI" id="CHEBI:597326"/>
    </cofactor>
</comment>
<accession>A0A0H5RJS8</accession>
<evidence type="ECO:0000256" key="2">
    <source>
        <dbReference type="ARBA" id="ARBA00002786"/>
    </source>
</evidence>
<dbReference type="Pfam" id="PF00291">
    <property type="entry name" value="PALP"/>
    <property type="match status" value="1"/>
</dbReference>
<dbReference type="PANTHER" id="PTHR48077">
    <property type="entry name" value="TRYPTOPHAN SYNTHASE-RELATED"/>
    <property type="match status" value="1"/>
</dbReference>
<dbReference type="PROSITE" id="PS00168">
    <property type="entry name" value="TRP_SYNTHASE_BETA"/>
    <property type="match status" value="1"/>
</dbReference>
<dbReference type="InterPro" id="IPR006316">
    <property type="entry name" value="Trp_synth_b-like"/>
</dbReference>
<dbReference type="Proteomes" id="UP000199147">
    <property type="component" value="Unassembled WGS sequence"/>
</dbReference>
<evidence type="ECO:0000259" key="13">
    <source>
        <dbReference type="Pfam" id="PF00291"/>
    </source>
</evidence>
<evidence type="ECO:0000313" key="14">
    <source>
        <dbReference type="EMBL" id="CRZ14395.1"/>
    </source>
</evidence>
<evidence type="ECO:0000256" key="9">
    <source>
        <dbReference type="ARBA" id="ARBA00022898"/>
    </source>
</evidence>
<comment type="catalytic activity">
    <reaction evidence="12">
        <text>(1S,2R)-1-C-(indol-3-yl)glycerol 3-phosphate + L-serine = D-glyceraldehyde 3-phosphate + L-tryptophan + H2O</text>
        <dbReference type="Rhea" id="RHEA:10532"/>
        <dbReference type="ChEBI" id="CHEBI:15377"/>
        <dbReference type="ChEBI" id="CHEBI:33384"/>
        <dbReference type="ChEBI" id="CHEBI:57912"/>
        <dbReference type="ChEBI" id="CHEBI:58866"/>
        <dbReference type="ChEBI" id="CHEBI:59776"/>
        <dbReference type="EC" id="4.2.1.20"/>
    </reaction>
</comment>
<evidence type="ECO:0000313" key="15">
    <source>
        <dbReference type="Proteomes" id="UP000199147"/>
    </source>
</evidence>
<dbReference type="STRING" id="146018.BN2156_01244"/>
<keyword evidence="9" id="KW-0663">Pyridoxal phosphate</keyword>
<evidence type="ECO:0000256" key="3">
    <source>
        <dbReference type="ARBA" id="ARBA00004733"/>
    </source>
</evidence>
<comment type="subunit">
    <text evidence="5">Tetramer of two alpha and two beta chains.</text>
</comment>
<evidence type="ECO:0000256" key="8">
    <source>
        <dbReference type="ARBA" id="ARBA00022822"/>
    </source>
</evidence>
<keyword evidence="10" id="KW-0057">Aromatic amino acid biosynthesis</keyword>
<protein>
    <recommendedName>
        <fullName evidence="6">tryptophan synthase</fullName>
        <ecNumber evidence="6">4.2.1.20</ecNumber>
    </recommendedName>
</protein>
<feature type="domain" description="Tryptophan synthase beta chain-like PALP" evidence="13">
    <location>
        <begin position="81"/>
        <end position="416"/>
    </location>
</feature>
<evidence type="ECO:0000256" key="6">
    <source>
        <dbReference type="ARBA" id="ARBA00012043"/>
    </source>
</evidence>
<comment type="pathway">
    <text evidence="3">Amino-acid biosynthesis; L-tryptophan biosynthesis; L-tryptophan from chorismate: step 5/5.</text>
</comment>
<keyword evidence="7" id="KW-0028">Amino-acid biosynthesis</keyword>
<dbReference type="PIRSF" id="PIRSF001413">
    <property type="entry name" value="Trp_syn_beta"/>
    <property type="match status" value="1"/>
</dbReference>
<dbReference type="InterPro" id="IPR006653">
    <property type="entry name" value="Trp_synth_b_CS"/>
</dbReference>
<dbReference type="InterPro" id="IPR001926">
    <property type="entry name" value="TrpB-like_PALP"/>
</dbReference>
<sequence>MTLHADASHPDLVSVGVPTHWYNLAAELDQPIPPHLHPGTKQPVRPDDLAALFPSGLIAQEVSTEAYIEIPEVVRDIYSMWRPSPLIRARRFEQALNTGAHIYVKYEGVSPVGSHKTNSAVAQAYYNSIDGVRKLTTETGAGQWGSALSFAGAQFGLEVEVWQVRASYESKPYRGHLIRTYGGTVHSSPSNLTESGRAILATNPDTTGSLGMAVSEAVEVAAANTDTRYALGSVLNHVVLHQSVIGLEAVAQLAAVEPDGADVVFGCAGGGSNLAGLAFPFLREKIHGRSNPKIVAAEPSACPSITQGEYRYDHGDVAGLTPLLKMHTLGMDFVPDPIHSGGLRYHGMAPALSHTVELGLVEGVAIGQHDAFSAGVLFARTQGIVPAPESTHAIAAAAAHVADDPAEQVVVIGLSGHGQLDLPAYAEFLDGNF</sequence>
<evidence type="ECO:0000256" key="10">
    <source>
        <dbReference type="ARBA" id="ARBA00023141"/>
    </source>
</evidence>
<evidence type="ECO:0000256" key="1">
    <source>
        <dbReference type="ARBA" id="ARBA00001933"/>
    </source>
</evidence>
<evidence type="ECO:0000256" key="7">
    <source>
        <dbReference type="ARBA" id="ARBA00022605"/>
    </source>
</evidence>
<evidence type="ECO:0000256" key="12">
    <source>
        <dbReference type="ARBA" id="ARBA00049047"/>
    </source>
</evidence>
<dbReference type="InterPro" id="IPR023026">
    <property type="entry name" value="Trp_synth_beta/beta-like"/>
</dbReference>
<dbReference type="AlphaFoldDB" id="A0A0H5RJS8"/>
<name>A0A0H5RJS8_9MYCO</name>
<organism evidence="14 15">
    <name type="scientific">Mycolicibacterium neworleansense</name>
    <dbReference type="NCBI Taxonomy" id="146018"/>
    <lineage>
        <taxon>Bacteria</taxon>
        <taxon>Bacillati</taxon>
        <taxon>Actinomycetota</taxon>
        <taxon>Actinomycetes</taxon>
        <taxon>Mycobacteriales</taxon>
        <taxon>Mycobacteriaceae</taxon>
        <taxon>Mycolicibacterium</taxon>
    </lineage>
</organism>
<dbReference type="SUPFAM" id="SSF53686">
    <property type="entry name" value="Tryptophan synthase beta subunit-like PLP-dependent enzymes"/>
    <property type="match status" value="1"/>
</dbReference>
<gene>
    <name evidence="14" type="ORF">BN2156_01244</name>
</gene>
<dbReference type="OrthoDB" id="9766131at2"/>
<dbReference type="EMBL" id="CWKH01000001">
    <property type="protein sequence ID" value="CRZ14395.1"/>
    <property type="molecule type" value="Genomic_DNA"/>
</dbReference>
<proteinExistence type="inferred from homology"/>
<keyword evidence="15" id="KW-1185">Reference proteome</keyword>
<dbReference type="InterPro" id="IPR036052">
    <property type="entry name" value="TrpB-like_PALP_sf"/>
</dbReference>
<dbReference type="UniPathway" id="UPA00035">
    <property type="reaction ID" value="UER00044"/>
</dbReference>
<reference evidence="15" key="1">
    <citation type="submission" date="2015-07" db="EMBL/GenBank/DDBJ databases">
        <authorList>
            <person name="Urmite Genomes"/>
        </authorList>
    </citation>
    <scope>NUCLEOTIDE SEQUENCE [LARGE SCALE GENOMIC DNA]</scope>
    <source>
        <strain evidence="15">type strain: ATCC 49404</strain>
    </source>
</reference>
<keyword evidence="8" id="KW-0822">Tryptophan biosynthesis</keyword>
<dbReference type="NCBIfam" id="TIGR01415">
    <property type="entry name" value="trpB_rel"/>
    <property type="match status" value="1"/>
</dbReference>
<evidence type="ECO:0000256" key="4">
    <source>
        <dbReference type="ARBA" id="ARBA00009982"/>
    </source>
</evidence>
<dbReference type="Gene3D" id="3.40.50.1100">
    <property type="match status" value="2"/>
</dbReference>
<evidence type="ECO:0000256" key="5">
    <source>
        <dbReference type="ARBA" id="ARBA00011270"/>
    </source>
</evidence>
<dbReference type="RefSeq" id="WP_090511388.1">
    <property type="nucleotide sequence ID" value="NZ_CWKH01000001.1"/>
</dbReference>
<dbReference type="GO" id="GO:0005737">
    <property type="term" value="C:cytoplasm"/>
    <property type="evidence" value="ECO:0007669"/>
    <property type="project" value="TreeGrafter"/>
</dbReference>
<dbReference type="GO" id="GO:0030170">
    <property type="term" value="F:pyridoxal phosphate binding"/>
    <property type="evidence" value="ECO:0007669"/>
    <property type="project" value="InterPro"/>
</dbReference>